<dbReference type="PROSITE" id="PS50158">
    <property type="entry name" value="ZF_CCHC"/>
    <property type="match status" value="1"/>
</dbReference>
<keyword evidence="2" id="KW-0862">Zinc</keyword>
<dbReference type="Pfam" id="PF14223">
    <property type="entry name" value="Retrotran_gag_2"/>
    <property type="match status" value="1"/>
</dbReference>
<evidence type="ECO:0000313" key="5">
    <source>
        <dbReference type="EMBL" id="KAF5315192.1"/>
    </source>
</evidence>
<organism evidence="5 6">
    <name type="scientific">Psilocybe cf. subviscida</name>
    <dbReference type="NCBI Taxonomy" id="2480587"/>
    <lineage>
        <taxon>Eukaryota</taxon>
        <taxon>Fungi</taxon>
        <taxon>Dikarya</taxon>
        <taxon>Basidiomycota</taxon>
        <taxon>Agaricomycotina</taxon>
        <taxon>Agaricomycetes</taxon>
        <taxon>Agaricomycetidae</taxon>
        <taxon>Agaricales</taxon>
        <taxon>Agaricineae</taxon>
        <taxon>Strophariaceae</taxon>
        <taxon>Psilocybe</taxon>
    </lineage>
</organism>
<dbReference type="GO" id="GO:0008270">
    <property type="term" value="F:zinc ion binding"/>
    <property type="evidence" value="ECO:0007669"/>
    <property type="project" value="UniProtKB-KW"/>
</dbReference>
<dbReference type="SMART" id="SM00343">
    <property type="entry name" value="ZnF_C2HC"/>
    <property type="match status" value="1"/>
</dbReference>
<dbReference type="InterPro" id="IPR001878">
    <property type="entry name" value="Znf_CCHC"/>
</dbReference>
<keyword evidence="2" id="KW-0479">Metal-binding</keyword>
<feature type="domain" description="CCHC-type" evidence="4">
    <location>
        <begin position="228"/>
        <end position="241"/>
    </location>
</feature>
<evidence type="ECO:0000256" key="3">
    <source>
        <dbReference type="SAM" id="MobiDB-lite"/>
    </source>
</evidence>
<evidence type="ECO:0000313" key="6">
    <source>
        <dbReference type="Proteomes" id="UP000567179"/>
    </source>
</evidence>
<dbReference type="OrthoDB" id="2797670at2759"/>
<feature type="region of interest" description="Disordered" evidence="3">
    <location>
        <begin position="182"/>
        <end position="218"/>
    </location>
</feature>
<gene>
    <name evidence="5" type="ORF">D9619_006932</name>
</gene>
<dbReference type="GO" id="GO:0003676">
    <property type="term" value="F:nucleic acid binding"/>
    <property type="evidence" value="ECO:0007669"/>
    <property type="project" value="InterPro"/>
</dbReference>
<dbReference type="InterPro" id="IPR036875">
    <property type="entry name" value="Znf_CCHC_sf"/>
</dbReference>
<evidence type="ECO:0000256" key="1">
    <source>
        <dbReference type="ARBA" id="ARBA00022664"/>
    </source>
</evidence>
<accession>A0A8H5EWT6</accession>
<dbReference type="GO" id="GO:0006397">
    <property type="term" value="P:mRNA processing"/>
    <property type="evidence" value="ECO:0007669"/>
    <property type="project" value="UniProtKB-KW"/>
</dbReference>
<protein>
    <recommendedName>
        <fullName evidence="4">CCHC-type domain-containing protein</fullName>
    </recommendedName>
</protein>
<feature type="region of interest" description="Disordered" evidence="3">
    <location>
        <begin position="250"/>
        <end position="274"/>
    </location>
</feature>
<keyword evidence="2" id="KW-0863">Zinc-finger</keyword>
<sequence length="287" mass="32610">MGDRLLMNVTRLDGQNYHDWKFAIEMVMRNQKCWDVVSGVTKKPDDKTELVEWEKKASDGLTIIGLCVQPTQYTYIRDAKDGSQAWTKLKDAYEKNTRSTRINLKRQFYNFEHDTNNPMINYVNGITDLAARLKAIGVTLTDEDITDVLIFNLDNEYSSIAASLTSTKGDLKVSEVSSMLLEEEQRKGGAPPSITLYSNGLTNDGRGPPTRRGPQSARREGYAHILVCYRCGRTGHIARYCTAKRMHDGKEIPENWNSDDKDSDDTKKEKSSYAYTVNESLNDSVYY</sequence>
<proteinExistence type="predicted"/>
<dbReference type="Pfam" id="PF00098">
    <property type="entry name" value="zf-CCHC"/>
    <property type="match status" value="1"/>
</dbReference>
<reference evidence="5 6" key="1">
    <citation type="journal article" date="2020" name="ISME J.">
        <title>Uncovering the hidden diversity of litter-decomposition mechanisms in mushroom-forming fungi.</title>
        <authorList>
            <person name="Floudas D."/>
            <person name="Bentzer J."/>
            <person name="Ahren D."/>
            <person name="Johansson T."/>
            <person name="Persson P."/>
            <person name="Tunlid A."/>
        </authorList>
    </citation>
    <scope>NUCLEOTIDE SEQUENCE [LARGE SCALE GENOMIC DNA]</scope>
    <source>
        <strain evidence="5 6">CBS 101986</strain>
    </source>
</reference>
<dbReference type="PANTHER" id="PTHR47481">
    <property type="match status" value="1"/>
</dbReference>
<dbReference type="Gene3D" id="4.10.60.10">
    <property type="entry name" value="Zinc finger, CCHC-type"/>
    <property type="match status" value="1"/>
</dbReference>
<dbReference type="PANTHER" id="PTHR47481:SF7">
    <property type="entry name" value="CCHC-TYPE DOMAIN-CONTAINING PROTEIN"/>
    <property type="match status" value="1"/>
</dbReference>
<dbReference type="EMBL" id="JAACJJ010000043">
    <property type="protein sequence ID" value="KAF5315192.1"/>
    <property type="molecule type" value="Genomic_DNA"/>
</dbReference>
<comment type="caution">
    <text evidence="5">The sequence shown here is derived from an EMBL/GenBank/DDBJ whole genome shotgun (WGS) entry which is preliminary data.</text>
</comment>
<evidence type="ECO:0000256" key="2">
    <source>
        <dbReference type="PROSITE-ProRule" id="PRU00047"/>
    </source>
</evidence>
<keyword evidence="1" id="KW-0507">mRNA processing</keyword>
<evidence type="ECO:0000259" key="4">
    <source>
        <dbReference type="PROSITE" id="PS50158"/>
    </source>
</evidence>
<keyword evidence="6" id="KW-1185">Reference proteome</keyword>
<dbReference type="SUPFAM" id="SSF57756">
    <property type="entry name" value="Retrovirus zinc finger-like domains"/>
    <property type="match status" value="1"/>
</dbReference>
<name>A0A8H5EWT6_9AGAR</name>
<dbReference type="Proteomes" id="UP000567179">
    <property type="component" value="Unassembled WGS sequence"/>
</dbReference>
<feature type="compositionally biased region" description="Basic and acidic residues" evidence="3">
    <location>
        <begin position="250"/>
        <end position="271"/>
    </location>
</feature>
<dbReference type="AlphaFoldDB" id="A0A8H5EWT6"/>